<dbReference type="InterPro" id="IPR027417">
    <property type="entry name" value="P-loop_NTPase"/>
</dbReference>
<dbReference type="InterPro" id="IPR044974">
    <property type="entry name" value="Disease_R_plants"/>
</dbReference>
<dbReference type="Gene3D" id="3.80.10.10">
    <property type="entry name" value="Ribonuclease Inhibitor"/>
    <property type="match status" value="1"/>
</dbReference>
<gene>
    <name evidence="8" type="ORF">EUGRSUZ_F02012</name>
</gene>
<evidence type="ECO:0000259" key="6">
    <source>
        <dbReference type="Pfam" id="PF23559"/>
    </source>
</evidence>
<evidence type="ECO:0000256" key="1">
    <source>
        <dbReference type="ARBA" id="ARBA00022737"/>
    </source>
</evidence>
<dbReference type="EMBL" id="KK198758">
    <property type="protein sequence ID" value="KCW68353.1"/>
    <property type="molecule type" value="Genomic_DNA"/>
</dbReference>
<protein>
    <recommendedName>
        <fullName evidence="9">NB-ARC domain-containing protein</fullName>
    </recommendedName>
</protein>
<dbReference type="Pfam" id="PF23598">
    <property type="entry name" value="LRR_14"/>
    <property type="match status" value="1"/>
</dbReference>
<proteinExistence type="predicted"/>
<evidence type="ECO:0000259" key="5">
    <source>
        <dbReference type="Pfam" id="PF18052"/>
    </source>
</evidence>
<dbReference type="SUPFAM" id="SSF52540">
    <property type="entry name" value="P-loop containing nucleoside triphosphate hydrolases"/>
    <property type="match status" value="1"/>
</dbReference>
<organism evidence="8">
    <name type="scientific">Eucalyptus grandis</name>
    <name type="common">Flooded gum</name>
    <dbReference type="NCBI Taxonomy" id="71139"/>
    <lineage>
        <taxon>Eukaryota</taxon>
        <taxon>Viridiplantae</taxon>
        <taxon>Streptophyta</taxon>
        <taxon>Embryophyta</taxon>
        <taxon>Tracheophyta</taxon>
        <taxon>Spermatophyta</taxon>
        <taxon>Magnoliopsida</taxon>
        <taxon>eudicotyledons</taxon>
        <taxon>Gunneridae</taxon>
        <taxon>Pentapetalae</taxon>
        <taxon>rosids</taxon>
        <taxon>malvids</taxon>
        <taxon>Myrtales</taxon>
        <taxon>Myrtaceae</taxon>
        <taxon>Myrtoideae</taxon>
        <taxon>Eucalypteae</taxon>
        <taxon>Eucalyptus</taxon>
    </lineage>
</organism>
<dbReference type="PANTHER" id="PTHR23155">
    <property type="entry name" value="DISEASE RESISTANCE PROTEIN RP"/>
    <property type="match status" value="1"/>
</dbReference>
<dbReference type="Gramene" id="KCW68353">
    <property type="protein sequence ID" value="KCW68353"/>
    <property type="gene ID" value="EUGRSUZ_F02012"/>
</dbReference>
<evidence type="ECO:0000256" key="2">
    <source>
        <dbReference type="ARBA" id="ARBA00022741"/>
    </source>
</evidence>
<dbReference type="Gene3D" id="3.40.50.300">
    <property type="entry name" value="P-loop containing nucleotide triphosphate hydrolases"/>
    <property type="match status" value="1"/>
</dbReference>
<dbReference type="PRINTS" id="PR00364">
    <property type="entry name" value="DISEASERSIST"/>
</dbReference>
<accession>A0A059BQH1</accession>
<keyword evidence="1" id="KW-0677">Repeat</keyword>
<dbReference type="AlphaFoldDB" id="A0A059BQH1"/>
<dbReference type="InterPro" id="IPR032675">
    <property type="entry name" value="LRR_dom_sf"/>
</dbReference>
<dbReference type="InterPro" id="IPR055414">
    <property type="entry name" value="LRR_R13L4/SHOC2-like"/>
</dbReference>
<keyword evidence="3" id="KW-0611">Plant defense</keyword>
<evidence type="ECO:0000313" key="8">
    <source>
        <dbReference type="EMBL" id="KCW68353.1"/>
    </source>
</evidence>
<dbReference type="GO" id="GO:0051707">
    <property type="term" value="P:response to other organism"/>
    <property type="evidence" value="ECO:0007669"/>
    <property type="project" value="UniProtKB-ARBA"/>
</dbReference>
<dbReference type="Gene3D" id="1.10.8.430">
    <property type="entry name" value="Helical domain of apoptotic protease-activating factors"/>
    <property type="match status" value="1"/>
</dbReference>
<dbReference type="GO" id="GO:0006952">
    <property type="term" value="P:defense response"/>
    <property type="evidence" value="ECO:0007669"/>
    <property type="project" value="UniProtKB-KW"/>
</dbReference>
<dbReference type="Gene3D" id="1.10.10.10">
    <property type="entry name" value="Winged helix-like DNA-binding domain superfamily/Winged helix DNA-binding domain"/>
    <property type="match status" value="1"/>
</dbReference>
<name>A0A059BQH1_EUCGR</name>
<dbReference type="FunFam" id="3.40.50.300:FF:001091">
    <property type="entry name" value="Probable disease resistance protein At1g61300"/>
    <property type="match status" value="1"/>
</dbReference>
<feature type="domain" description="Disease resistance N-terminal" evidence="5">
    <location>
        <begin position="12"/>
        <end position="93"/>
    </location>
</feature>
<dbReference type="InterPro" id="IPR038005">
    <property type="entry name" value="RX-like_CC"/>
</dbReference>
<dbReference type="eggNOG" id="KOG4658">
    <property type="taxonomic scope" value="Eukaryota"/>
</dbReference>
<dbReference type="FunFam" id="1.10.10.10:FF:000322">
    <property type="entry name" value="Probable disease resistance protein At1g63360"/>
    <property type="match status" value="1"/>
</dbReference>
<evidence type="ECO:0008006" key="9">
    <source>
        <dbReference type="Google" id="ProtNLM"/>
    </source>
</evidence>
<dbReference type="InterPro" id="IPR002182">
    <property type="entry name" value="NB-ARC"/>
</dbReference>
<dbReference type="Gene3D" id="1.20.5.4130">
    <property type="match status" value="1"/>
</dbReference>
<dbReference type="InterPro" id="IPR036388">
    <property type="entry name" value="WH-like_DNA-bd_sf"/>
</dbReference>
<dbReference type="InterPro" id="IPR041118">
    <property type="entry name" value="Rx_N"/>
</dbReference>
<dbReference type="SUPFAM" id="SSF52058">
    <property type="entry name" value="L domain-like"/>
    <property type="match status" value="1"/>
</dbReference>
<feature type="domain" description="Disease resistance R13L4/SHOC-2-like LRR" evidence="7">
    <location>
        <begin position="538"/>
        <end position="858"/>
    </location>
</feature>
<dbReference type="STRING" id="71139.A0A059BQH1"/>
<evidence type="ECO:0000259" key="4">
    <source>
        <dbReference type="Pfam" id="PF00931"/>
    </source>
</evidence>
<sequence length="904" mass="103007">MASLAVEATLGLVEIFSSLILKEINQKKDVKDDIDSITSSLTMMRAFLNDEGGTRGNQRHEDKVRQIRDFAFATEDALDEFMFHVSHHIHAHKITKFAHVVAHFFPEKLAFHELSSEIKRIRSRIQNFIEFYQLCAGNTSSGEGGSSNGWSEDHLFHQLIEEDDIVGFEEHVESICNQLLSREPCLSTISIVGPPGSGKTVLATQAFGCKRVREHFEFHAWEHVSRSLEVDDVLRRILKKFFPGIDRSILTNGVDVREIFSNYMQQKRFVVVLDDVWRMRDWEKIVNVIQNGSSGSRILFTSRDINVGMSCVKHRKYVHELQGLPWKKASSLFCKKAFRSCNGICPTELEDWSQKIIKKCEGLPLAVIAAGNLLSGKRQNPYEWKKLHDSLGDNLPVMGIILLPSYEDLPSNLKSCFLYFSIFPEDYSIQRQRLIRLWIAEGFVREARNTSLEEVAENYLNKLVQRNLVHVTARDIDGRVRSCRVLNLVHDFIIAKAVEENFVRSASTRSSLSQERIRRLSAQTENCTNVELSETSGHVRSAFMFGGGKFSNLEFFRLLKVLDMQGAPLEDFPIDIVKLVLLKYLSLRKTNVKTVPKSIKKLALLETLDLKQTSVTWLPGSIFRLHLLRHLLVYKYDVKNYVTFDGAKGVEMHSGRGALSNIQKLSLVKATTELIQKLDAMIHLRKLGLINLKSKDGRKVCGSIQKMEHLSTLDLQADSGDDLELDHIQIKPGFEVLQHLYLKGQLKELPSWVSSLQSLIKVGLKWSRSDFSPLPALQALPNLMELDMADAFTGQTLEFSKNTFSKLKILQIEQFRELSMVVVEVGAMPALEKLTFCKCDKLNMLPLGIENLTCLQELLLYDMNGQLIDRLRKNSEDRNLVSHVRVIRSYTLGQGELWFPQNLS</sequence>
<feature type="domain" description="NB-ARC" evidence="4">
    <location>
        <begin position="169"/>
        <end position="339"/>
    </location>
</feature>
<dbReference type="InterPro" id="IPR042197">
    <property type="entry name" value="Apaf_helical"/>
</dbReference>
<evidence type="ECO:0000256" key="3">
    <source>
        <dbReference type="ARBA" id="ARBA00022821"/>
    </source>
</evidence>
<keyword evidence="2" id="KW-0547">Nucleotide-binding</keyword>
<dbReference type="Pfam" id="PF18052">
    <property type="entry name" value="Rx_N"/>
    <property type="match status" value="1"/>
</dbReference>
<dbReference type="Pfam" id="PF00931">
    <property type="entry name" value="NB-ARC"/>
    <property type="match status" value="1"/>
</dbReference>
<dbReference type="InterPro" id="IPR058922">
    <property type="entry name" value="WHD_DRP"/>
</dbReference>
<dbReference type="PANTHER" id="PTHR23155:SF1205">
    <property type="entry name" value="DISEASE RESISTANCE PROTEIN RPM1"/>
    <property type="match status" value="1"/>
</dbReference>
<evidence type="ECO:0000259" key="7">
    <source>
        <dbReference type="Pfam" id="PF23598"/>
    </source>
</evidence>
<dbReference type="Pfam" id="PF23559">
    <property type="entry name" value="WHD_DRP"/>
    <property type="match status" value="1"/>
</dbReference>
<dbReference type="GO" id="GO:0043531">
    <property type="term" value="F:ADP binding"/>
    <property type="evidence" value="ECO:0007669"/>
    <property type="project" value="InterPro"/>
</dbReference>
<reference evidence="8" key="1">
    <citation type="submission" date="2013-07" db="EMBL/GenBank/DDBJ databases">
        <title>The genome of Eucalyptus grandis.</title>
        <authorList>
            <person name="Schmutz J."/>
            <person name="Hayes R."/>
            <person name="Myburg A."/>
            <person name="Tuskan G."/>
            <person name="Grattapaglia D."/>
            <person name="Rokhsar D.S."/>
        </authorList>
    </citation>
    <scope>NUCLEOTIDE SEQUENCE</scope>
    <source>
        <tissue evidence="8">Leaf extractions</tissue>
    </source>
</reference>
<feature type="domain" description="Disease resistance protein winged helix" evidence="6">
    <location>
        <begin position="422"/>
        <end position="493"/>
    </location>
</feature>
<dbReference type="CDD" id="cd14798">
    <property type="entry name" value="RX-CC_like"/>
    <property type="match status" value="1"/>
</dbReference>
<dbReference type="OMA" id="FFDCHAW"/>
<dbReference type="InParanoid" id="A0A059BQH1"/>